<organism evidence="2 3">
    <name type="scientific">Candidatus Dojkabacteria bacterium</name>
    <dbReference type="NCBI Taxonomy" id="2099670"/>
    <lineage>
        <taxon>Bacteria</taxon>
        <taxon>Candidatus Dojkabacteria</taxon>
    </lineage>
</organism>
<dbReference type="GO" id="GO:0018169">
    <property type="term" value="F:ribosomal S6-glutamic acid ligase activity"/>
    <property type="evidence" value="ECO:0007669"/>
    <property type="project" value="TreeGrafter"/>
</dbReference>
<evidence type="ECO:0000313" key="3">
    <source>
        <dbReference type="Proteomes" id="UP000554004"/>
    </source>
</evidence>
<dbReference type="PANTHER" id="PTHR21621:SF0">
    <property type="entry name" value="BETA-CITRYLGLUTAMATE SYNTHASE B-RELATED"/>
    <property type="match status" value="1"/>
</dbReference>
<sequence length="314" mass="37044">MKYLILDKKQRITRNRITYANQRIIDELNKKNIPHTLAYFDELEFEFQNGETLVKVKGEDIRKYSHIILRGHDLQNEMEYHFKRYIVEHIDQHNINNPKNRILVQNAESIKILPYYNKIALALFCSQNSIPYFDTYFRTDGKYLEPRDMLNTYPLIIKDYLGANRIEKISGEDKIKKNVFKVDTHKGYKQKYLKDLDLSKMFIQELSDSDMDMRLFVKNGEVVGGWTRHQSQCFMTVSKGIYSMYNKPEDRYKNLARNVARILKADFIAIDIMDMRGEPLLQEISLHPGFNAYETKIEGEPINIAEAIITSFSN</sequence>
<name>A0A847ET50_9BACT</name>
<proteinExistence type="predicted"/>
<dbReference type="GO" id="GO:0005737">
    <property type="term" value="C:cytoplasm"/>
    <property type="evidence" value="ECO:0007669"/>
    <property type="project" value="TreeGrafter"/>
</dbReference>
<feature type="domain" description="ATP-grasp fold RimK-type" evidence="1">
    <location>
        <begin position="152"/>
        <end position="310"/>
    </location>
</feature>
<dbReference type="PANTHER" id="PTHR21621">
    <property type="entry name" value="RIBOSOMAL PROTEIN S6 MODIFICATION PROTEIN"/>
    <property type="match status" value="1"/>
</dbReference>
<dbReference type="EMBL" id="JAAZAL010000065">
    <property type="protein sequence ID" value="NLE30987.1"/>
    <property type="molecule type" value="Genomic_DNA"/>
</dbReference>
<dbReference type="GO" id="GO:0009432">
    <property type="term" value="P:SOS response"/>
    <property type="evidence" value="ECO:0007669"/>
    <property type="project" value="TreeGrafter"/>
</dbReference>
<evidence type="ECO:0000313" key="2">
    <source>
        <dbReference type="EMBL" id="NLE30987.1"/>
    </source>
</evidence>
<dbReference type="AlphaFoldDB" id="A0A847ET50"/>
<dbReference type="SUPFAM" id="SSF56059">
    <property type="entry name" value="Glutathione synthetase ATP-binding domain-like"/>
    <property type="match status" value="1"/>
</dbReference>
<protein>
    <recommendedName>
        <fullName evidence="1">ATP-grasp fold RimK-type domain-containing protein</fullName>
    </recommendedName>
</protein>
<dbReference type="Proteomes" id="UP000554004">
    <property type="component" value="Unassembled WGS sequence"/>
</dbReference>
<accession>A0A847ET50</accession>
<comment type="caution">
    <text evidence="2">The sequence shown here is derived from an EMBL/GenBank/DDBJ whole genome shotgun (WGS) entry which is preliminary data.</text>
</comment>
<gene>
    <name evidence="2" type="ORF">GX618_01800</name>
</gene>
<dbReference type="Pfam" id="PF08443">
    <property type="entry name" value="RimK"/>
    <property type="match status" value="1"/>
</dbReference>
<evidence type="ECO:0000259" key="1">
    <source>
        <dbReference type="Pfam" id="PF08443"/>
    </source>
</evidence>
<reference evidence="2 3" key="1">
    <citation type="journal article" date="2020" name="Biotechnol. Biofuels">
        <title>New insights from the biogas microbiome by comprehensive genome-resolved metagenomics of nearly 1600 species originating from multiple anaerobic digesters.</title>
        <authorList>
            <person name="Campanaro S."/>
            <person name="Treu L."/>
            <person name="Rodriguez-R L.M."/>
            <person name="Kovalovszki A."/>
            <person name="Ziels R.M."/>
            <person name="Maus I."/>
            <person name="Zhu X."/>
            <person name="Kougias P.G."/>
            <person name="Basile A."/>
            <person name="Luo G."/>
            <person name="Schluter A."/>
            <person name="Konstantinidis K.T."/>
            <person name="Angelidaki I."/>
        </authorList>
    </citation>
    <scope>NUCLEOTIDE SEQUENCE [LARGE SCALE GENOMIC DNA]</scope>
    <source>
        <strain evidence="2">AS06rmzACSIP_421</strain>
    </source>
</reference>
<dbReference type="InterPro" id="IPR013651">
    <property type="entry name" value="ATP-grasp_RimK-type"/>
</dbReference>
<dbReference type="Gene3D" id="3.30.470.20">
    <property type="entry name" value="ATP-grasp fold, B domain"/>
    <property type="match status" value="1"/>
</dbReference>